<sequence length="385" mass="42429">MRRRLRLRRARLHRFDDFRQWRRGAQMRGAQQQHLQRLLRVHRQIEIGAAAQQRLIEHLQMLQRHALQSRHKIGMSLSAEYRLNPHHPGAGAAVQTLQQIIHNAQRLHPQLMETAQPLQQPRPGAAQQLGAELIHGVLVGQAENLFNRIEAHRARAVHNGLIQQRQRIAHRTVSGAGHRFDARLVPFDRLFLQNLAQIAAQGLQRHALEIIALAAADDGGQNLAHFGGGEDEFDVGRRLFQGFEQGVEGALGEHVGFVQGVDAEAAAGLIPHPVEQFAHVIDAGARGGVHLQHIRVVACCDAAAGVTLATRVGGHAGLTVETHGHQPRQSGLAHPTDAGKQKRLRESALGQRVFERAHRVLLSDQIGEVAGAPFARQNHIRGHGA</sequence>
<protein>
    <submittedName>
        <fullName evidence="2">Putative Dual specificity phosphatase, catalytic domain protein</fullName>
    </submittedName>
</protein>
<evidence type="ECO:0000256" key="1">
    <source>
        <dbReference type="SAM" id="MobiDB-lite"/>
    </source>
</evidence>
<evidence type="ECO:0000313" key="3">
    <source>
        <dbReference type="Proteomes" id="UP000194003"/>
    </source>
</evidence>
<proteinExistence type="predicted"/>
<dbReference type="AlphaFoldDB" id="A0A1Y2K9K1"/>
<accession>A0A1Y2K9K1</accession>
<comment type="caution">
    <text evidence="2">The sequence shown here is derived from an EMBL/GenBank/DDBJ whole genome shotgun (WGS) entry which is preliminary data.</text>
</comment>
<name>A0A1Y2K9K1_9PROT</name>
<keyword evidence="3" id="KW-1185">Reference proteome</keyword>
<feature type="region of interest" description="Disordered" evidence="1">
    <location>
        <begin position="321"/>
        <end position="341"/>
    </location>
</feature>
<evidence type="ECO:0000313" key="2">
    <source>
        <dbReference type="EMBL" id="OSM07631.1"/>
    </source>
</evidence>
<organism evidence="2 3">
    <name type="scientific">Magnetofaba australis IT-1</name>
    <dbReference type="NCBI Taxonomy" id="1434232"/>
    <lineage>
        <taxon>Bacteria</taxon>
        <taxon>Pseudomonadati</taxon>
        <taxon>Pseudomonadota</taxon>
        <taxon>Magnetococcia</taxon>
        <taxon>Magnetococcales</taxon>
        <taxon>Magnetococcaceae</taxon>
        <taxon>Magnetofaba</taxon>
    </lineage>
</organism>
<dbReference type="Proteomes" id="UP000194003">
    <property type="component" value="Unassembled WGS sequence"/>
</dbReference>
<dbReference type="EMBL" id="LVJN01000012">
    <property type="protein sequence ID" value="OSM07631.1"/>
    <property type="molecule type" value="Genomic_DNA"/>
</dbReference>
<gene>
    <name evidence="2" type="ORF">MAIT1_04614</name>
</gene>
<reference evidence="2 3" key="1">
    <citation type="journal article" date="2016" name="BMC Genomics">
        <title>Combined genomic and structural analyses of a cultured magnetotactic bacterium reveals its niche adaptation to a dynamic environment.</title>
        <authorList>
            <person name="Araujo A.C."/>
            <person name="Morillo V."/>
            <person name="Cypriano J."/>
            <person name="Teixeira L.C."/>
            <person name="Leao P."/>
            <person name="Lyra S."/>
            <person name="Almeida L.G."/>
            <person name="Bazylinski D.A."/>
            <person name="Vasconcellos A.T."/>
            <person name="Abreu F."/>
            <person name="Lins U."/>
        </authorList>
    </citation>
    <scope>NUCLEOTIDE SEQUENCE [LARGE SCALE GENOMIC DNA]</scope>
    <source>
        <strain evidence="2 3">IT-1</strain>
    </source>
</reference>